<accession>A0A3N0ARX7</accession>
<name>A0A3N0ARX7_9ACTN</name>
<gene>
    <name evidence="1" type="ORF">DMP06_11060</name>
</gene>
<organism evidence="1 2">
    <name type="scientific">Slackia equolifaciens</name>
    <dbReference type="NCBI Taxonomy" id="498718"/>
    <lineage>
        <taxon>Bacteria</taxon>
        <taxon>Bacillati</taxon>
        <taxon>Actinomycetota</taxon>
        <taxon>Coriobacteriia</taxon>
        <taxon>Eggerthellales</taxon>
        <taxon>Eggerthellaceae</taxon>
        <taxon>Slackia</taxon>
    </lineage>
</organism>
<comment type="caution">
    <text evidence="1">The sequence shown here is derived from an EMBL/GenBank/DDBJ whole genome shotgun (WGS) entry which is preliminary data.</text>
</comment>
<dbReference type="AlphaFoldDB" id="A0A3N0ARX7"/>
<dbReference type="EMBL" id="QIBX01000031">
    <property type="protein sequence ID" value="RNL37329.1"/>
    <property type="molecule type" value="Genomic_DNA"/>
</dbReference>
<dbReference type="SUPFAM" id="SSF48371">
    <property type="entry name" value="ARM repeat"/>
    <property type="match status" value="1"/>
</dbReference>
<keyword evidence="2" id="KW-1185">Reference proteome</keyword>
<dbReference type="Proteomes" id="UP000269591">
    <property type="component" value="Unassembled WGS sequence"/>
</dbReference>
<protein>
    <submittedName>
        <fullName evidence="1">Uncharacterized protein</fullName>
    </submittedName>
</protein>
<dbReference type="InterPro" id="IPR011989">
    <property type="entry name" value="ARM-like"/>
</dbReference>
<dbReference type="InterPro" id="IPR016024">
    <property type="entry name" value="ARM-type_fold"/>
</dbReference>
<proteinExistence type="predicted"/>
<sequence length="142" mass="15594">MNLEVDAYMEPLEHAPLTNLSVAGRCALASTCGAEELEYLTLLAHDSNQEVRLRVALNPALPAPHRKVIVARDGHDAIRAYGEKMAQSERSESVLEALAQCPYPSVQALVARNEHTTDVVLEDLAENEHENVRAAAREVLGW</sequence>
<dbReference type="Gene3D" id="1.25.10.10">
    <property type="entry name" value="Leucine-rich Repeat Variant"/>
    <property type="match status" value="1"/>
</dbReference>
<evidence type="ECO:0000313" key="1">
    <source>
        <dbReference type="EMBL" id="RNL37329.1"/>
    </source>
</evidence>
<reference evidence="2" key="1">
    <citation type="submission" date="2018-05" db="EMBL/GenBank/DDBJ databases">
        <title>Genome Sequencing of selected type strains of the family Eggerthellaceae.</title>
        <authorList>
            <person name="Danylec N."/>
            <person name="Stoll D.A."/>
            <person name="Doetsch A."/>
            <person name="Huch M."/>
        </authorList>
    </citation>
    <scope>NUCLEOTIDE SEQUENCE [LARGE SCALE GENOMIC DNA]</scope>
    <source>
        <strain evidence="2">DSM 24851</strain>
    </source>
</reference>
<evidence type="ECO:0000313" key="2">
    <source>
        <dbReference type="Proteomes" id="UP000269591"/>
    </source>
</evidence>